<sequence length="635" mass="71317">MTHARLGTGFLHADRPAIMKGKVQPQIRSKSKGPHSVTTSSTTQINKYSRSLNPAFSFNVQVETPKGMLSKAYDCHGAFLGNAASKVGNYELSRGNTTQRKGRPLINSVGKMSHDPPGDPLMSHSSRRLRRLYEPLSLLQTLGNVRGLRIRACDIPQDNSGFNAIKSHRSFVDALAYACAYKKEPAYVTAVALEKRPEEIVVWLAANKNVEETVVSFAQDVLRIVQWLARNPSAQLSTEDGQRSLNLLTSRVLHFNAPKIYAYYEQIVRKAAPPVIAKLSNGQHEGNPDVANLKNWLSQHLQRDGVQLQEVDMAKLAVISHNSRDTFEVLRDLAMESHESHTFERLFKLLSKLGKHVIMSKRIIEGAIFLRSDFARGMRLETVPASRERPLPFSPRKYNIEGISNRMFSSDSAEKQRFLARLRTIWDTKEWDKNLAKEHLPGKSIVHAEILILDHFEKTGGDFLNNSDKYIGCSKPACYLCYHYICNHPGRYIRPSSHQKLYMRWRLPDISETEPNAAPRFRNQEQILNNLIDLVRRELKNDIETGVGKMKECPDSTAGGTSNMFELETGLEADMGSLSFQELRHQIDPDFQYVVIPDPVSSSSSASSIHSRSSADTAVSEGDEVEYDSDGGVVV</sequence>
<dbReference type="AlphaFoldDB" id="A0A370BTM4"/>
<dbReference type="Pfam" id="PF14441">
    <property type="entry name" value="OTT_1508_deam"/>
    <property type="match status" value="1"/>
</dbReference>
<evidence type="ECO:0000256" key="1">
    <source>
        <dbReference type="SAM" id="MobiDB-lite"/>
    </source>
</evidence>
<dbReference type="EMBL" id="KZ851939">
    <property type="protein sequence ID" value="RDH16441.1"/>
    <property type="molecule type" value="Genomic_DNA"/>
</dbReference>
<proteinExistence type="predicted"/>
<evidence type="ECO:0000313" key="3">
    <source>
        <dbReference type="Proteomes" id="UP000253845"/>
    </source>
</evidence>
<dbReference type="Proteomes" id="UP000253845">
    <property type="component" value="Unassembled WGS sequence"/>
</dbReference>
<feature type="compositionally biased region" description="Low complexity" evidence="1">
    <location>
        <begin position="602"/>
        <end position="614"/>
    </location>
</feature>
<accession>A0A370BTM4</accession>
<dbReference type="VEuPathDB" id="FungiDB:M747DRAFT_266613"/>
<organism evidence="2 3">
    <name type="scientific">Aspergillus niger ATCC 13496</name>
    <dbReference type="NCBI Taxonomy" id="1353008"/>
    <lineage>
        <taxon>Eukaryota</taxon>
        <taxon>Fungi</taxon>
        <taxon>Dikarya</taxon>
        <taxon>Ascomycota</taxon>
        <taxon>Pezizomycotina</taxon>
        <taxon>Eurotiomycetes</taxon>
        <taxon>Eurotiomycetidae</taxon>
        <taxon>Eurotiales</taxon>
        <taxon>Aspergillaceae</taxon>
        <taxon>Aspergillus</taxon>
        <taxon>Aspergillus subgen. Circumdati</taxon>
    </lineage>
</organism>
<protein>
    <submittedName>
        <fullName evidence="2">Uncharacterized protein</fullName>
    </submittedName>
</protein>
<feature type="region of interest" description="Disordered" evidence="1">
    <location>
        <begin position="94"/>
        <end position="122"/>
    </location>
</feature>
<feature type="region of interest" description="Disordered" evidence="1">
    <location>
        <begin position="602"/>
        <end position="635"/>
    </location>
</feature>
<dbReference type="InterPro" id="IPR027796">
    <property type="entry name" value="OTT_1508_deam-like"/>
</dbReference>
<evidence type="ECO:0000313" key="2">
    <source>
        <dbReference type="EMBL" id="RDH16441.1"/>
    </source>
</evidence>
<name>A0A370BTM4_ASPNG</name>
<reference evidence="2 3" key="1">
    <citation type="submission" date="2018-07" db="EMBL/GenBank/DDBJ databases">
        <title>Section-level genome sequencing of Aspergillus section Nigri to investigate inter- and intra-species variation.</title>
        <authorList>
            <consortium name="DOE Joint Genome Institute"/>
            <person name="Vesth T.C."/>
            <person name="Nybo J.L."/>
            <person name="Theobald S."/>
            <person name="Frisvad J.C."/>
            <person name="Larsen T.O."/>
            <person name="Nielsen K.F."/>
            <person name="Hoof J.B."/>
            <person name="Brandl J."/>
            <person name="Salamov A."/>
            <person name="Riley R."/>
            <person name="Gladden J.M."/>
            <person name="Phatale P."/>
            <person name="Nielsen M.T."/>
            <person name="Lyhne E.K."/>
            <person name="Kogle M.E."/>
            <person name="Strasser K."/>
            <person name="McDonnell E."/>
            <person name="Barry K."/>
            <person name="Clum A."/>
            <person name="Chen C."/>
            <person name="Nolan M."/>
            <person name="Sandor L."/>
            <person name="Kuo A."/>
            <person name="Lipzen A."/>
            <person name="Hainaut M."/>
            <person name="Drula E."/>
            <person name="Tsang A."/>
            <person name="Magnuson J.K."/>
            <person name="Henrissat B."/>
            <person name="Wiebenga A."/>
            <person name="Simmons B.A."/>
            <person name="Makela M.R."/>
            <person name="De vries R.P."/>
            <person name="Grigoriev I.V."/>
            <person name="Mortensen U.H."/>
            <person name="Baker S.E."/>
            <person name="Andersen M.R."/>
        </authorList>
    </citation>
    <scope>NUCLEOTIDE SEQUENCE [LARGE SCALE GENOMIC DNA]</scope>
    <source>
        <strain evidence="2 3">ATCC 13496</strain>
    </source>
</reference>
<dbReference type="PANTHER" id="PTHR42037">
    <property type="match status" value="1"/>
</dbReference>
<dbReference type="PANTHER" id="PTHR42037:SF1">
    <property type="match status" value="1"/>
</dbReference>
<gene>
    <name evidence="2" type="ORF">M747DRAFT_266613</name>
</gene>
<feature type="region of interest" description="Disordered" evidence="1">
    <location>
        <begin position="23"/>
        <end position="44"/>
    </location>
</feature>